<reference evidence="7" key="1">
    <citation type="submission" date="2016-10" db="EMBL/GenBank/DDBJ databases">
        <title>Sequence of Gallionella enrichment culture.</title>
        <authorList>
            <person name="Poehlein A."/>
            <person name="Muehling M."/>
            <person name="Daniel R."/>
        </authorList>
    </citation>
    <scope>NUCLEOTIDE SEQUENCE</scope>
</reference>
<keyword evidence="2" id="KW-0479">Metal-binding</keyword>
<dbReference type="GO" id="GO:0046872">
    <property type="term" value="F:metal ion binding"/>
    <property type="evidence" value="ECO:0007669"/>
    <property type="project" value="UniProtKB-KW"/>
</dbReference>
<protein>
    <recommendedName>
        <fullName evidence="6">PilY1 beta-propeller domain-containing protein</fullName>
    </recommendedName>
</protein>
<feature type="compositionally biased region" description="Pro residues" evidence="5">
    <location>
        <begin position="1277"/>
        <end position="1286"/>
    </location>
</feature>
<dbReference type="GO" id="GO:0009289">
    <property type="term" value="C:pilus"/>
    <property type="evidence" value="ECO:0007669"/>
    <property type="project" value="UniProtKB-SubCell"/>
</dbReference>
<evidence type="ECO:0000256" key="4">
    <source>
        <dbReference type="ARBA" id="ARBA00023263"/>
    </source>
</evidence>
<organism evidence="7">
    <name type="scientific">mine drainage metagenome</name>
    <dbReference type="NCBI Taxonomy" id="410659"/>
    <lineage>
        <taxon>unclassified sequences</taxon>
        <taxon>metagenomes</taxon>
        <taxon>ecological metagenomes</taxon>
    </lineage>
</organism>
<gene>
    <name evidence="7" type="ORF">GALL_215380</name>
</gene>
<evidence type="ECO:0000259" key="6">
    <source>
        <dbReference type="Pfam" id="PF05567"/>
    </source>
</evidence>
<dbReference type="EMBL" id="MLJW01000148">
    <property type="protein sequence ID" value="OIQ96497.1"/>
    <property type="molecule type" value="Genomic_DNA"/>
</dbReference>
<comment type="subcellular location">
    <subcellularLocation>
        <location evidence="1">Fimbrium</location>
    </subcellularLocation>
</comment>
<keyword evidence="4" id="KW-0281">Fimbrium</keyword>
<dbReference type="InterPro" id="IPR011047">
    <property type="entry name" value="Quinoprotein_ADH-like_sf"/>
</dbReference>
<accession>A0A1J5RLA0</accession>
<evidence type="ECO:0000256" key="5">
    <source>
        <dbReference type="SAM" id="MobiDB-lite"/>
    </source>
</evidence>
<dbReference type="SMART" id="SM00564">
    <property type="entry name" value="PQQ"/>
    <property type="match status" value="2"/>
</dbReference>
<dbReference type="Pfam" id="PF05567">
    <property type="entry name" value="T4P_PilY1"/>
    <property type="match status" value="1"/>
</dbReference>
<name>A0A1J5RLA0_9ZZZZ</name>
<dbReference type="InterPro" id="IPR008707">
    <property type="entry name" value="B-propeller_PilY1"/>
</dbReference>
<sequence length="1300" mass="136822">MKFFFGVRNCRCHLLLPFALVAGFALPMPVLAASIALATAPLATSTTTTVQPNVFLMMDDSGSMGWDYLPDGAGNFSGAYGYNSYQCNGVYYDPAITYVPPIDYTGTSFPNSSFTAAWNDGYNTGSGTTNLSTSFTTQASGSGAPAYYYNYSGTQTSNAQKDYLNTSSTFYQECNSSIGSTPGSTVFTKVVVSATSGPGGTDERTNFANWYSYYSTRINMMKTASGIAFQPIGSTYRVGFGTMNNNGGGKFLNVHTFNATQKSAWYTMLYSTSAGNSTPLLGALADVGKMYGGKLTSKNGVTVTDPVQYSCQQNFTILTTDGYWNSQTGDTELDGATPVGNQDGTLGRPMYDGAQSATTWTYTYNRDSYIQRSGNCPRRSWYLDKQPQTGTCTSTSSTSGCSPTNWTNSGTKVSGTSCVSTRAYVTASVLQGSPVQTAGTVGGTSNTLSDVAMYYYQTDLRTTALGNCSNGINSENVCTNNVFSSSSDNNTQQHMTTFTLGLGAKGRMVYSSSYLVDSSGDFPSVKLGLTASSTAIPPICSWQANGTTCNWPIPNPSGTPENIDDLWHAAVDGHGAYFNATNPTSLSASLASALSGINARKGSAAAAATSTLNPVAGNNFAYVASYTTVTWKGNLEARGINVDTGVVNTNATWCAENVTADTCSAPGTVVADTSGSTAAYNCVTPNAVICTGGTMIGTDCYVPVATACTGTMASTVSDTSDTRSIFTAPTVNLTPLTGQNLVPFDTSYATVNPVNFSATHINGLSQWSSLTTTQQAAAAGANLINFLRGQHGYENRSTNPTANWLYRFREAVLGDALESQPAFISSPVFSYPYPGYSNYVTAQASRAGTVYMGANDGMMHAFDANTGIERWAYVPSMVIPNMWILADLNYSTLHQNFVNGSAITSDVCTANCTDAVNAVWKTILVGGLNAGGRGYYALDITNPTSPVLLWEFTTTAGIGSTKDDDLGYSYGQPVITKKNDGTWVVLVTSGYNNVNPGSGQGFLYVLNAGTGAIISKISTGVGSTSTISGVCTVAPCPSGLAKIAGWNDEQPVGNKVGYVYGGDLFGNLWRFDINSSVAATIGTGDVLKFAVLYADTAGTIPQPITTTPVLGLANNMHYVFISTGKYLETGDLTTTQTQSLYSIRDLNASATLVNPRNTLPSQTLTQVAGTNTRTSTNNPVPAGGPGCYADYPATGERANLDSKLVQGILIAPTIVPSNTACSPGGYSWLNYFNYQTCGATGVESDSPIVGVNVMYIQGSPIVEIVTSTNPTPTAPSVQPPFQPPAPGFSGKRTMWRELIP</sequence>
<dbReference type="SUPFAM" id="SSF50998">
    <property type="entry name" value="Quinoprotein alcohol dehydrogenase-like"/>
    <property type="match status" value="1"/>
</dbReference>
<evidence type="ECO:0000256" key="2">
    <source>
        <dbReference type="ARBA" id="ARBA00022723"/>
    </source>
</evidence>
<comment type="caution">
    <text evidence="7">The sequence shown here is derived from an EMBL/GenBank/DDBJ whole genome shotgun (WGS) entry which is preliminary data.</text>
</comment>
<feature type="region of interest" description="Disordered" evidence="5">
    <location>
        <begin position="1270"/>
        <end position="1289"/>
    </location>
</feature>
<keyword evidence="3" id="KW-0106">Calcium</keyword>
<feature type="domain" description="PilY1 beta-propeller" evidence="6">
    <location>
        <begin position="832"/>
        <end position="1151"/>
    </location>
</feature>
<evidence type="ECO:0000256" key="1">
    <source>
        <dbReference type="ARBA" id="ARBA00004561"/>
    </source>
</evidence>
<proteinExistence type="predicted"/>
<dbReference type="InterPro" id="IPR018391">
    <property type="entry name" value="PQQ_b-propeller_rpt"/>
</dbReference>
<evidence type="ECO:0000313" key="7">
    <source>
        <dbReference type="EMBL" id="OIQ96497.1"/>
    </source>
</evidence>
<evidence type="ECO:0000256" key="3">
    <source>
        <dbReference type="ARBA" id="ARBA00022837"/>
    </source>
</evidence>